<organism evidence="2 3">
    <name type="scientific">Desmophyllum pertusum</name>
    <dbReference type="NCBI Taxonomy" id="174260"/>
    <lineage>
        <taxon>Eukaryota</taxon>
        <taxon>Metazoa</taxon>
        <taxon>Cnidaria</taxon>
        <taxon>Anthozoa</taxon>
        <taxon>Hexacorallia</taxon>
        <taxon>Scleractinia</taxon>
        <taxon>Caryophylliina</taxon>
        <taxon>Caryophylliidae</taxon>
        <taxon>Desmophyllum</taxon>
    </lineage>
</organism>
<proteinExistence type="predicted"/>
<dbReference type="InterPro" id="IPR011990">
    <property type="entry name" value="TPR-like_helical_dom_sf"/>
</dbReference>
<protein>
    <submittedName>
        <fullName evidence="2">Uncharacterized protein</fullName>
    </submittedName>
</protein>
<gene>
    <name evidence="2" type="ORF">OS493_014674</name>
</gene>
<evidence type="ECO:0000313" key="2">
    <source>
        <dbReference type="EMBL" id="KAJ7334363.1"/>
    </source>
</evidence>
<dbReference type="InterPro" id="IPR041404">
    <property type="entry name" value="DUF5588"/>
</dbReference>
<feature type="compositionally biased region" description="Polar residues" evidence="1">
    <location>
        <begin position="446"/>
        <end position="455"/>
    </location>
</feature>
<comment type="caution">
    <text evidence="2">The sequence shown here is derived from an EMBL/GenBank/DDBJ whole genome shotgun (WGS) entry which is preliminary data.</text>
</comment>
<dbReference type="EMBL" id="MU827784">
    <property type="protein sequence ID" value="KAJ7334363.1"/>
    <property type="molecule type" value="Genomic_DNA"/>
</dbReference>
<evidence type="ECO:0000256" key="1">
    <source>
        <dbReference type="SAM" id="MobiDB-lite"/>
    </source>
</evidence>
<accession>A0A9W9YD59</accession>
<dbReference type="Gene3D" id="1.25.40.10">
    <property type="entry name" value="Tetratricopeptide repeat domain"/>
    <property type="match status" value="1"/>
</dbReference>
<dbReference type="AlphaFoldDB" id="A0A9W9YD59"/>
<feature type="compositionally biased region" description="Basic and acidic residues" evidence="1">
    <location>
        <begin position="434"/>
        <end position="445"/>
    </location>
</feature>
<dbReference type="Proteomes" id="UP001163046">
    <property type="component" value="Unassembled WGS sequence"/>
</dbReference>
<dbReference type="OrthoDB" id="6334002at2759"/>
<dbReference type="Pfam" id="PF17826">
    <property type="entry name" value="DUF5588"/>
    <property type="match status" value="1"/>
</dbReference>
<keyword evidence="3" id="KW-1185">Reference proteome</keyword>
<dbReference type="SUPFAM" id="SSF48452">
    <property type="entry name" value="TPR-like"/>
    <property type="match status" value="1"/>
</dbReference>
<evidence type="ECO:0000313" key="3">
    <source>
        <dbReference type="Proteomes" id="UP001163046"/>
    </source>
</evidence>
<reference evidence="2" key="1">
    <citation type="submission" date="2023-01" db="EMBL/GenBank/DDBJ databases">
        <title>Genome assembly of the deep-sea coral Lophelia pertusa.</title>
        <authorList>
            <person name="Herrera S."/>
            <person name="Cordes E."/>
        </authorList>
    </citation>
    <scope>NUCLEOTIDE SEQUENCE</scope>
    <source>
        <strain evidence="2">USNM1676648</strain>
        <tissue evidence="2">Polyp</tissue>
    </source>
</reference>
<name>A0A9W9YD59_9CNID</name>
<dbReference type="PANTHER" id="PTHR31919:SF1">
    <property type="entry name" value="ZINC FINGERS AND HOMEOBOXES PROTEIN 1, ISOFORM 2"/>
    <property type="match status" value="1"/>
</dbReference>
<sequence>MKEFEFEFDDELFGESNCRERKVEEAYKPKQCDPEWFMQCNPNNDQSERQTIRKYQGDLLFHKQNYTEALTMYQESRQFLPSNNAVLDRELIESMAICLLKLGKYDDAVTLVKKAMGDNQQNDSSFWYLLSRIYRAMGNIQGEIDALQRCATLHSWNAHFWFSLALAYEKASTNCIQDQDAYEKASANCIQDQDAYEKASANCIQDQEGNFKDDYRSINCPMHSEMDCKVNSLNDECQSQKTASPINCHCASNDKAQGLIQTKPCDSDELAEPVEQSLAHLAVREQGDLVHFKYHHFPSAIQSDESARIQDHSETICYSSKKSSESMKEDCYSCLFQSDREHVHEEYRCAEDKLKWRRHVLAFGSLVKTRFFLEKAIESSSSFAKDKSKTRLREVNDRIASHTDCGCAQLIDKAFEMLYSSVLAASEQAPSDQKQCDTKMKESKQQENSASASVPNFEQKWFGDLLLYMDGN</sequence>
<dbReference type="PANTHER" id="PTHR31919">
    <property type="entry name" value="ZINC FINGERS AND HOMEOBOXES PROTEIN 1, ISOFORM 2"/>
    <property type="match status" value="1"/>
</dbReference>
<feature type="region of interest" description="Disordered" evidence="1">
    <location>
        <begin position="430"/>
        <end position="455"/>
    </location>
</feature>